<sequence>MFYLKFQRERESEQPNLINGLFLLLMKHKFRMFLVSAPMVVVTISKFRSNQKKKKKEKNQSSFPKMESPE</sequence>
<evidence type="ECO:0000313" key="3">
    <source>
        <dbReference type="FlyBase" id="FBgn0030090"/>
    </source>
</evidence>
<evidence type="ECO:0000313" key="2">
    <source>
        <dbReference type="EMBL" id="AAM51035.1"/>
    </source>
</evidence>
<protein>
    <submittedName>
        <fullName evidence="2">RH56795p</fullName>
    </submittedName>
</protein>
<evidence type="ECO:0000256" key="1">
    <source>
        <dbReference type="SAM" id="MobiDB-lite"/>
    </source>
</evidence>
<dbReference type="AlphaFoldDB" id="Q8MS00"/>
<name>Q8MS00_DROME</name>
<proteinExistence type="evidence at transcript level"/>
<dbReference type="OrthoDB" id="8195614at2759"/>
<dbReference type="FlyBase" id="FBgn0030090">
    <property type="gene designation" value="fend"/>
</dbReference>
<dbReference type="AGR" id="FB:FBgn0030090"/>
<reference evidence="2" key="1">
    <citation type="submission" date="2002-06" db="EMBL/GenBank/DDBJ databases">
        <authorList>
            <person name="Stapleton M."/>
            <person name="Brokstein P."/>
            <person name="Hong L."/>
            <person name="Agbayani A."/>
            <person name="Carlson J."/>
            <person name="Champe M."/>
            <person name="Chavez C."/>
            <person name="Dorsett V."/>
            <person name="Dresnek D."/>
            <person name="Farfan D."/>
            <person name="Frise E."/>
            <person name="George R."/>
            <person name="Gonzalez M."/>
            <person name="Guarin H."/>
            <person name="Kronmiller B."/>
            <person name="Li P."/>
            <person name="Liao G."/>
            <person name="Miranda A."/>
            <person name="Mungall C.J."/>
            <person name="Nunoo J."/>
            <person name="Pacleb J."/>
            <person name="Paragas V."/>
            <person name="Park S."/>
            <person name="Patel S."/>
            <person name="Phouanenavong S."/>
            <person name="Wan K."/>
            <person name="Yu C."/>
            <person name="Lewis S.E."/>
            <person name="Rubin G.M."/>
            <person name="Celniker S."/>
        </authorList>
    </citation>
    <scope>NUCLEOTIDE SEQUENCE</scope>
    <source>
        <strain evidence="2">Berkeley</strain>
    </source>
</reference>
<dbReference type="EMBL" id="AY119175">
    <property type="protein sequence ID" value="AAM51035.1"/>
    <property type="molecule type" value="mRNA"/>
</dbReference>
<feature type="region of interest" description="Disordered" evidence="1">
    <location>
        <begin position="48"/>
        <end position="70"/>
    </location>
</feature>
<accession>Q8MS00</accession>
<organism evidence="2">
    <name type="scientific">Drosophila melanogaster</name>
    <name type="common">Fruit fly</name>
    <dbReference type="NCBI Taxonomy" id="7227"/>
    <lineage>
        <taxon>Eukaryota</taxon>
        <taxon>Metazoa</taxon>
        <taxon>Ecdysozoa</taxon>
        <taxon>Arthropoda</taxon>
        <taxon>Hexapoda</taxon>
        <taxon>Insecta</taxon>
        <taxon>Pterygota</taxon>
        <taxon>Neoptera</taxon>
        <taxon>Endopterygota</taxon>
        <taxon>Diptera</taxon>
        <taxon>Brachycera</taxon>
        <taxon>Muscomorpha</taxon>
        <taxon>Ephydroidea</taxon>
        <taxon>Drosophilidae</taxon>
        <taxon>Drosophila</taxon>
        <taxon>Sophophora</taxon>
    </lineage>
</organism>
<feature type="compositionally biased region" description="Low complexity" evidence="1">
    <location>
        <begin position="60"/>
        <end position="70"/>
    </location>
</feature>
<gene>
    <name evidence="3" type="primary">fend</name>
    <name evidence="3" type="synonym">ld14</name>
    <name evidence="3" type="ORF">CG12664</name>
</gene>